<dbReference type="InterPro" id="IPR001079">
    <property type="entry name" value="Galectin_CRD"/>
</dbReference>
<evidence type="ECO:0000256" key="2">
    <source>
        <dbReference type="RuleBase" id="RU102079"/>
    </source>
</evidence>
<dbReference type="PROSITE" id="PS51304">
    <property type="entry name" value="GALECTIN"/>
    <property type="match status" value="1"/>
</dbReference>
<dbReference type="Proteomes" id="UP000887540">
    <property type="component" value="Unplaced"/>
</dbReference>
<dbReference type="PANTHER" id="PTHR11346:SF147">
    <property type="entry name" value="GALECTIN"/>
    <property type="match status" value="1"/>
</dbReference>
<proteinExistence type="predicted"/>
<feature type="domain" description="Galectin" evidence="4">
    <location>
        <begin position="29"/>
        <end position="114"/>
    </location>
</feature>
<evidence type="ECO:0000259" key="4">
    <source>
        <dbReference type="PROSITE" id="PS51304"/>
    </source>
</evidence>
<evidence type="ECO:0000313" key="6">
    <source>
        <dbReference type="WBParaSite" id="ACRNAN_scaffold7587.g8287.t1"/>
    </source>
</evidence>
<dbReference type="AlphaFoldDB" id="A0A914EDU8"/>
<dbReference type="SUPFAM" id="SSF49899">
    <property type="entry name" value="Concanavalin A-like lectins/glucanases"/>
    <property type="match status" value="1"/>
</dbReference>
<reference evidence="6" key="1">
    <citation type="submission" date="2022-11" db="UniProtKB">
        <authorList>
            <consortium name="WormBaseParasite"/>
        </authorList>
    </citation>
    <scope>IDENTIFICATION</scope>
</reference>
<keyword evidence="1 2" id="KW-0430">Lectin</keyword>
<dbReference type="PANTHER" id="PTHR11346">
    <property type="entry name" value="GALECTIN"/>
    <property type="match status" value="1"/>
</dbReference>
<protein>
    <recommendedName>
        <fullName evidence="2">Galectin</fullName>
    </recommendedName>
</protein>
<name>A0A914EDU8_9BILA</name>
<evidence type="ECO:0000313" key="5">
    <source>
        <dbReference type="Proteomes" id="UP000887540"/>
    </source>
</evidence>
<dbReference type="Gene3D" id="2.60.120.200">
    <property type="match status" value="1"/>
</dbReference>
<dbReference type="InterPro" id="IPR013320">
    <property type="entry name" value="ConA-like_dom_sf"/>
</dbReference>
<dbReference type="GO" id="GO:0030246">
    <property type="term" value="F:carbohydrate binding"/>
    <property type="evidence" value="ECO:0007669"/>
    <property type="project" value="UniProtKB-UniRule"/>
</dbReference>
<feature type="region of interest" description="Disordered" evidence="3">
    <location>
        <begin position="1"/>
        <end position="23"/>
    </location>
</feature>
<dbReference type="Pfam" id="PF00337">
    <property type="entry name" value="Gal-bind_lectin"/>
    <property type="match status" value="1"/>
</dbReference>
<accession>A0A914EDU8</accession>
<organism evidence="5 6">
    <name type="scientific">Acrobeloides nanus</name>
    <dbReference type="NCBI Taxonomy" id="290746"/>
    <lineage>
        <taxon>Eukaryota</taxon>
        <taxon>Metazoa</taxon>
        <taxon>Ecdysozoa</taxon>
        <taxon>Nematoda</taxon>
        <taxon>Chromadorea</taxon>
        <taxon>Rhabditida</taxon>
        <taxon>Tylenchina</taxon>
        <taxon>Cephalobomorpha</taxon>
        <taxon>Cephaloboidea</taxon>
        <taxon>Cephalobidae</taxon>
        <taxon>Acrobeloides</taxon>
    </lineage>
</organism>
<keyword evidence="5" id="KW-1185">Reference proteome</keyword>
<evidence type="ECO:0000256" key="3">
    <source>
        <dbReference type="SAM" id="MobiDB-lite"/>
    </source>
</evidence>
<evidence type="ECO:0000256" key="1">
    <source>
        <dbReference type="ARBA" id="ARBA00022734"/>
    </source>
</evidence>
<dbReference type="InterPro" id="IPR044156">
    <property type="entry name" value="Galectin-like"/>
</dbReference>
<sequence>MSSPTPQVGYPTPNNEYSVTTHNDPPLPYVSPFPGGIFPGRAILIRGFIPESAKGHKFQIDLCCGLLVQGDHCDDKAFHFNPRFNVGSSLFKSGDNDIVLNSLIGNKWGAENRY</sequence>
<dbReference type="WBParaSite" id="ACRNAN_scaffold7587.g8287.t1">
    <property type="protein sequence ID" value="ACRNAN_scaffold7587.g8287.t1"/>
    <property type="gene ID" value="ACRNAN_scaffold7587.g8287"/>
</dbReference>